<feature type="transmembrane region" description="Helical" evidence="10">
    <location>
        <begin position="352"/>
        <end position="374"/>
    </location>
</feature>
<dbReference type="InterPro" id="IPR036179">
    <property type="entry name" value="Ig-like_dom_sf"/>
</dbReference>
<dbReference type="InterPro" id="IPR016579">
    <property type="entry name" value="Synaptogyrin"/>
</dbReference>
<feature type="transmembrane region" description="Helical" evidence="10">
    <location>
        <begin position="318"/>
        <end position="340"/>
    </location>
</feature>
<accession>A0ABS2YGM6</accession>
<feature type="domain" description="MARVEL" evidence="12">
    <location>
        <begin position="268"/>
        <end position="418"/>
    </location>
</feature>
<comment type="similarity">
    <text evidence="2">Belongs to the synaptogyrin family.</text>
</comment>
<evidence type="ECO:0000256" key="7">
    <source>
        <dbReference type="ARBA" id="ARBA00023180"/>
    </source>
</evidence>
<dbReference type="EMBL" id="JAAWVQ010143148">
    <property type="protein sequence ID" value="MBN3285058.1"/>
    <property type="molecule type" value="Genomic_DNA"/>
</dbReference>
<evidence type="ECO:0000256" key="8">
    <source>
        <dbReference type="PROSITE-ProRule" id="PRU00581"/>
    </source>
</evidence>
<keyword evidence="6 8" id="KW-0472">Membrane</keyword>
<dbReference type="SUPFAM" id="SSF48726">
    <property type="entry name" value="Immunoglobulin"/>
    <property type="match status" value="1"/>
</dbReference>
<feature type="non-terminal residue" evidence="13">
    <location>
        <position position="472"/>
    </location>
</feature>
<evidence type="ECO:0000256" key="5">
    <source>
        <dbReference type="ARBA" id="ARBA00022989"/>
    </source>
</evidence>
<evidence type="ECO:0000256" key="9">
    <source>
        <dbReference type="SAM" id="MobiDB-lite"/>
    </source>
</evidence>
<dbReference type="InterPro" id="IPR013783">
    <property type="entry name" value="Ig-like_fold"/>
</dbReference>
<sequence>MHFIFFIVPVSNPKIWYSVHKQENNYSARITCKADRGSLPVTFTLLKNSRNFMDITRDLLNITFVVPVTLGQNLGDFKCQAENGKNPEHSDAKLLYVARVQDISLESRPHPLEVSVNEEMVFYCSVEGGTFLVYKWMFNGSSLQASLDSYSVNQQGNILTIPSAALVHNGFYGCSACDSFDETYCIKSASLQAKVRGTAAPQTSDPNTYHTGTGEYYPNSGSRTIPQNIQIWKALRKCEVQPALGLLVRVSGMKERRYEETKLVSSVVFWIISADAHVKILIFAIVVFSCITAEGYINSSGSSAQQCIFGGSLDACHYGVGIGFLAFLAATAFFILDIYFPQISNANERKYIVIADLVFSGAWSFLWFVGFCFLTNKWVTMTEAPLIGSDSARAVITFSFFSIFTWGLQACFALRRYRQGMEEFLQSYTDPASDSTGSYAGYPPVGVESYQQPPFVANPELSGEGGYQPPVY</sequence>
<evidence type="ECO:0000313" key="13">
    <source>
        <dbReference type="EMBL" id="MBN3285058.1"/>
    </source>
</evidence>
<comment type="subcellular location">
    <subcellularLocation>
        <location evidence="1">Membrane</location>
        <topology evidence="1">Multi-pass membrane protein</topology>
    </subcellularLocation>
</comment>
<dbReference type="Pfam" id="PF17736">
    <property type="entry name" value="Ig_C17orf99"/>
    <property type="match status" value="1"/>
</dbReference>
<organism evidence="13 14">
    <name type="scientific">Polyodon spathula</name>
    <name type="common">North American paddlefish</name>
    <name type="synonym">Squalus spathula</name>
    <dbReference type="NCBI Taxonomy" id="7913"/>
    <lineage>
        <taxon>Eukaryota</taxon>
        <taxon>Metazoa</taxon>
        <taxon>Chordata</taxon>
        <taxon>Craniata</taxon>
        <taxon>Vertebrata</taxon>
        <taxon>Euteleostomi</taxon>
        <taxon>Actinopterygii</taxon>
        <taxon>Chondrostei</taxon>
        <taxon>Acipenseriformes</taxon>
        <taxon>Polyodontidae</taxon>
        <taxon>Polyodon</taxon>
    </lineage>
</organism>
<dbReference type="PROSITE" id="PS51225">
    <property type="entry name" value="MARVEL"/>
    <property type="match status" value="1"/>
</dbReference>
<evidence type="ECO:0000256" key="1">
    <source>
        <dbReference type="ARBA" id="ARBA00004141"/>
    </source>
</evidence>
<dbReference type="InterPro" id="IPR007110">
    <property type="entry name" value="Ig-like_dom"/>
</dbReference>
<dbReference type="SMART" id="SM00409">
    <property type="entry name" value="IG"/>
    <property type="match status" value="1"/>
</dbReference>
<keyword evidence="4" id="KW-0732">Signal</keyword>
<proteinExistence type="inferred from homology"/>
<evidence type="ECO:0000256" key="3">
    <source>
        <dbReference type="ARBA" id="ARBA00022692"/>
    </source>
</evidence>
<keyword evidence="7" id="KW-0325">Glycoprotein</keyword>
<name>A0ABS2YGM6_POLSP</name>
<dbReference type="Gene3D" id="2.60.40.10">
    <property type="entry name" value="Immunoglobulins"/>
    <property type="match status" value="1"/>
</dbReference>
<evidence type="ECO:0000259" key="12">
    <source>
        <dbReference type="PROSITE" id="PS51225"/>
    </source>
</evidence>
<evidence type="ECO:0000256" key="4">
    <source>
        <dbReference type="ARBA" id="ARBA00022729"/>
    </source>
</evidence>
<evidence type="ECO:0000256" key="2">
    <source>
        <dbReference type="ARBA" id="ARBA00010252"/>
    </source>
</evidence>
<comment type="caution">
    <text evidence="13">The sequence shown here is derived from an EMBL/GenBank/DDBJ whole genome shotgun (WGS) entry which is preliminary data.</text>
</comment>
<gene>
    <name evidence="13" type="primary">Syngr2</name>
    <name evidence="13" type="ORF">GTO93_0020866</name>
</gene>
<dbReference type="PANTHER" id="PTHR10838:SF19">
    <property type="entry name" value="SYNAPTOGYRIN-2 LIKE PROTEIN-RELATED"/>
    <property type="match status" value="1"/>
</dbReference>
<feature type="domain" description="Ig-like" evidence="11">
    <location>
        <begin position="87"/>
        <end position="192"/>
    </location>
</feature>
<dbReference type="Pfam" id="PF13927">
    <property type="entry name" value="Ig_3"/>
    <property type="match status" value="1"/>
</dbReference>
<dbReference type="PANTHER" id="PTHR10838">
    <property type="entry name" value="SYNAPTOGYRIN"/>
    <property type="match status" value="1"/>
</dbReference>
<keyword evidence="3 8" id="KW-0812">Transmembrane</keyword>
<dbReference type="Pfam" id="PF01284">
    <property type="entry name" value="MARVEL"/>
    <property type="match status" value="1"/>
</dbReference>
<feature type="region of interest" description="Disordered" evidence="9">
    <location>
        <begin position="451"/>
        <end position="472"/>
    </location>
</feature>
<feature type="transmembrane region" description="Helical" evidence="10">
    <location>
        <begin position="394"/>
        <end position="414"/>
    </location>
</feature>
<protein>
    <submittedName>
        <fullName evidence="13">SNG2 protein</fullName>
    </submittedName>
</protein>
<dbReference type="InterPro" id="IPR040878">
    <property type="entry name" value="IL-40-like_Ig"/>
</dbReference>
<keyword evidence="5 10" id="KW-1133">Transmembrane helix</keyword>
<dbReference type="InterPro" id="IPR003599">
    <property type="entry name" value="Ig_sub"/>
</dbReference>
<evidence type="ECO:0000256" key="6">
    <source>
        <dbReference type="ARBA" id="ARBA00023136"/>
    </source>
</evidence>
<feature type="non-terminal residue" evidence="13">
    <location>
        <position position="1"/>
    </location>
</feature>
<dbReference type="InterPro" id="IPR008253">
    <property type="entry name" value="Marvel"/>
</dbReference>
<evidence type="ECO:0000256" key="10">
    <source>
        <dbReference type="SAM" id="Phobius"/>
    </source>
</evidence>
<evidence type="ECO:0000259" key="11">
    <source>
        <dbReference type="PROSITE" id="PS50835"/>
    </source>
</evidence>
<evidence type="ECO:0000313" key="14">
    <source>
        <dbReference type="Proteomes" id="UP001166093"/>
    </source>
</evidence>
<dbReference type="PROSITE" id="PS50835">
    <property type="entry name" value="IG_LIKE"/>
    <property type="match status" value="1"/>
</dbReference>
<keyword evidence="14" id="KW-1185">Reference proteome</keyword>
<reference evidence="13" key="1">
    <citation type="journal article" date="2021" name="Cell">
        <title>Tracing the genetic footprints of vertebrate landing in non-teleost ray-finned fishes.</title>
        <authorList>
            <person name="Bi X."/>
            <person name="Wang K."/>
            <person name="Yang L."/>
            <person name="Pan H."/>
            <person name="Jiang H."/>
            <person name="Wei Q."/>
            <person name="Fang M."/>
            <person name="Yu H."/>
            <person name="Zhu C."/>
            <person name="Cai Y."/>
            <person name="He Y."/>
            <person name="Gan X."/>
            <person name="Zeng H."/>
            <person name="Yu D."/>
            <person name="Zhu Y."/>
            <person name="Jiang H."/>
            <person name="Qiu Q."/>
            <person name="Yang H."/>
            <person name="Zhang Y.E."/>
            <person name="Wang W."/>
            <person name="Zhu M."/>
            <person name="He S."/>
            <person name="Zhang G."/>
        </authorList>
    </citation>
    <scope>NUCLEOTIDE SEQUENCE</scope>
    <source>
        <strain evidence="13">Pddl_001</strain>
    </source>
</reference>
<dbReference type="Proteomes" id="UP001166093">
    <property type="component" value="Unassembled WGS sequence"/>
</dbReference>